<comment type="caution">
    <text evidence="10">The sequence shown here is derived from an EMBL/GenBank/DDBJ whole genome shotgun (WGS) entry which is preliminary data.</text>
</comment>
<dbReference type="Pfam" id="PF04535">
    <property type="entry name" value="CASP_dom"/>
    <property type="match status" value="1"/>
</dbReference>
<proteinExistence type="inferred from homology"/>
<evidence type="ECO:0000256" key="3">
    <source>
        <dbReference type="ARBA" id="ARBA00011489"/>
    </source>
</evidence>
<evidence type="ECO:0000313" key="10">
    <source>
        <dbReference type="EMBL" id="GMH15754.1"/>
    </source>
</evidence>
<evidence type="ECO:0000259" key="9">
    <source>
        <dbReference type="Pfam" id="PF04535"/>
    </source>
</evidence>
<name>A0AAD3SRU9_NEPGR</name>
<comment type="subunit">
    <text evidence="3 8">Homodimer and heterodimers.</text>
</comment>
<evidence type="ECO:0000313" key="11">
    <source>
        <dbReference type="Proteomes" id="UP001279734"/>
    </source>
</evidence>
<keyword evidence="7 8" id="KW-0472">Membrane</keyword>
<dbReference type="EMBL" id="BSYO01000015">
    <property type="protein sequence ID" value="GMH15754.1"/>
    <property type="molecule type" value="Genomic_DNA"/>
</dbReference>
<evidence type="ECO:0000256" key="5">
    <source>
        <dbReference type="ARBA" id="ARBA00022692"/>
    </source>
</evidence>
<reference evidence="10" key="1">
    <citation type="submission" date="2023-05" db="EMBL/GenBank/DDBJ databases">
        <title>Nepenthes gracilis genome sequencing.</title>
        <authorList>
            <person name="Fukushima K."/>
        </authorList>
    </citation>
    <scope>NUCLEOTIDE SEQUENCE</scope>
    <source>
        <strain evidence="10">SING2019-196</strain>
    </source>
</reference>
<dbReference type="Proteomes" id="UP001279734">
    <property type="component" value="Unassembled WGS sequence"/>
</dbReference>
<keyword evidence="11" id="KW-1185">Reference proteome</keyword>
<dbReference type="PANTHER" id="PTHR33573">
    <property type="entry name" value="CASP-LIKE PROTEIN 4A4"/>
    <property type="match status" value="1"/>
</dbReference>
<evidence type="ECO:0000256" key="8">
    <source>
        <dbReference type="RuleBase" id="RU361233"/>
    </source>
</evidence>
<keyword evidence="4 8" id="KW-1003">Cell membrane</keyword>
<dbReference type="NCBIfam" id="TIGR01569">
    <property type="entry name" value="A_tha_TIGR01569"/>
    <property type="match status" value="1"/>
</dbReference>
<evidence type="ECO:0000256" key="6">
    <source>
        <dbReference type="ARBA" id="ARBA00022989"/>
    </source>
</evidence>
<dbReference type="AlphaFoldDB" id="A0AAD3SRU9"/>
<protein>
    <recommendedName>
        <fullName evidence="8">CASP-like protein</fullName>
    </recommendedName>
</protein>
<dbReference type="InterPro" id="IPR006702">
    <property type="entry name" value="CASP_dom"/>
</dbReference>
<accession>A0AAD3SRU9</accession>
<keyword evidence="6 8" id="KW-1133">Transmembrane helix</keyword>
<keyword evidence="5 8" id="KW-0812">Transmembrane</keyword>
<feature type="transmembrane region" description="Helical" evidence="8">
    <location>
        <begin position="62"/>
        <end position="88"/>
    </location>
</feature>
<feature type="transmembrane region" description="Helical" evidence="8">
    <location>
        <begin position="100"/>
        <end position="124"/>
    </location>
</feature>
<feature type="transmembrane region" description="Helical" evidence="8">
    <location>
        <begin position="24"/>
        <end position="42"/>
    </location>
</feature>
<dbReference type="InterPro" id="IPR006459">
    <property type="entry name" value="CASP/CASPL"/>
</dbReference>
<evidence type="ECO:0000256" key="7">
    <source>
        <dbReference type="ARBA" id="ARBA00023136"/>
    </source>
</evidence>
<organism evidence="10 11">
    <name type="scientific">Nepenthes gracilis</name>
    <name type="common">Slender pitcher plant</name>
    <dbReference type="NCBI Taxonomy" id="150966"/>
    <lineage>
        <taxon>Eukaryota</taxon>
        <taxon>Viridiplantae</taxon>
        <taxon>Streptophyta</taxon>
        <taxon>Embryophyta</taxon>
        <taxon>Tracheophyta</taxon>
        <taxon>Spermatophyta</taxon>
        <taxon>Magnoliopsida</taxon>
        <taxon>eudicotyledons</taxon>
        <taxon>Gunneridae</taxon>
        <taxon>Pentapetalae</taxon>
        <taxon>Caryophyllales</taxon>
        <taxon>Nepenthaceae</taxon>
        <taxon>Nepenthes</taxon>
    </lineage>
</organism>
<evidence type="ECO:0000256" key="1">
    <source>
        <dbReference type="ARBA" id="ARBA00004651"/>
    </source>
</evidence>
<comment type="similarity">
    <text evidence="2 8">Belongs to the Casparian strip membrane proteins (CASP) family.</text>
</comment>
<evidence type="ECO:0000256" key="4">
    <source>
        <dbReference type="ARBA" id="ARBA00022475"/>
    </source>
</evidence>
<dbReference type="PANTHER" id="PTHR33573:SF64">
    <property type="entry name" value="CASP-LIKE PROTEIN 2B1"/>
    <property type="match status" value="1"/>
</dbReference>
<comment type="subcellular location">
    <subcellularLocation>
        <location evidence="1 8">Cell membrane</location>
        <topology evidence="1 8">Multi-pass membrane protein</topology>
    </subcellularLocation>
</comment>
<gene>
    <name evidence="10" type="ORF">Nepgr_017595</name>
</gene>
<feature type="transmembrane region" description="Helical" evidence="8">
    <location>
        <begin position="157"/>
        <end position="179"/>
    </location>
</feature>
<evidence type="ECO:0000256" key="2">
    <source>
        <dbReference type="ARBA" id="ARBA00007651"/>
    </source>
</evidence>
<feature type="domain" description="Casparian strip membrane protein" evidence="9">
    <location>
        <begin position="17"/>
        <end position="163"/>
    </location>
</feature>
<dbReference type="GO" id="GO:0005886">
    <property type="term" value="C:plasma membrane"/>
    <property type="evidence" value="ECO:0007669"/>
    <property type="project" value="UniProtKB-SubCell"/>
</dbReference>
<sequence length="217" mass="23398">MSYLGATVSSLIVVVDRRLRVAELILRILICGLGVLAAALVGSDSQVKVIFTIQKKAKFTDMKALVFLVIANGIAAAYSLLQLLRCIVSISKGTVLFNKLLALIIFSGDQVVAYLTLSAVAAAAQSSVYAKLGQTELQWMKVCEFYGKLCGQVAEGIASAVAVGVCTAVVSVISAYNLFRLYGGSNGGRTARWWPARRKPPPADFHACNLKHERRRF</sequence>